<protein>
    <submittedName>
        <fullName evidence="5">Putative sugar transferase EpsL</fullName>
        <ecNumber evidence="5">2.-.-.-</ecNumber>
    </submittedName>
</protein>
<comment type="similarity">
    <text evidence="1">Belongs to the bacterial sugar transferase family.</text>
</comment>
<sequence>MTLGKRLFDILFSIYLMIFLAPVFAIVTWKVWRQTGRPIFYGSERMRSPTEGFTLWKFRTMAEDPGDHGVTGGDKAARITPLGRTLRRRRLDELPQLWNILRGDISFVGPRPPLRRYVEMFPDLYADVLKSRPGVTGLASLIYAPHEAVLLSGCRTARQTERVYVRHCIPRKAALDLLYQRHRTFWMDVKLISWTTAKFFPRRIRPRRKGRLV</sequence>
<evidence type="ECO:0000256" key="2">
    <source>
        <dbReference type="ARBA" id="ARBA00023169"/>
    </source>
</evidence>
<dbReference type="PANTHER" id="PTHR30576">
    <property type="entry name" value="COLANIC BIOSYNTHESIS UDP-GLUCOSE LIPID CARRIER TRANSFERASE"/>
    <property type="match status" value="1"/>
</dbReference>
<keyword evidence="2" id="KW-0270">Exopolysaccharide synthesis</keyword>
<dbReference type="InterPro" id="IPR003362">
    <property type="entry name" value="Bact_transf"/>
</dbReference>
<proteinExistence type="inferred from homology"/>
<organism evidence="5 6">
    <name type="scientific">Jannaschia rubra</name>
    <dbReference type="NCBI Taxonomy" id="282197"/>
    <lineage>
        <taxon>Bacteria</taxon>
        <taxon>Pseudomonadati</taxon>
        <taxon>Pseudomonadota</taxon>
        <taxon>Alphaproteobacteria</taxon>
        <taxon>Rhodobacterales</taxon>
        <taxon>Roseobacteraceae</taxon>
        <taxon>Jannaschia</taxon>
    </lineage>
</organism>
<keyword evidence="3" id="KW-0812">Transmembrane</keyword>
<feature type="domain" description="Bacterial sugar transferase" evidence="4">
    <location>
        <begin position="5"/>
        <end position="199"/>
    </location>
</feature>
<dbReference type="Proteomes" id="UP000048908">
    <property type="component" value="Unassembled WGS sequence"/>
</dbReference>
<dbReference type="GO" id="GO:0000271">
    <property type="term" value="P:polysaccharide biosynthetic process"/>
    <property type="evidence" value="ECO:0007669"/>
    <property type="project" value="UniProtKB-KW"/>
</dbReference>
<dbReference type="EMBL" id="CXPG01000014">
    <property type="protein sequence ID" value="CTQ32523.1"/>
    <property type="molecule type" value="Genomic_DNA"/>
</dbReference>
<dbReference type="RefSeq" id="WP_055682238.1">
    <property type="nucleotide sequence ID" value="NZ_CXPG01000014.1"/>
</dbReference>
<keyword evidence="3" id="KW-0472">Membrane</keyword>
<dbReference type="EC" id="2.-.-.-" evidence="5"/>
<keyword evidence="5" id="KW-0808">Transferase</keyword>
<evidence type="ECO:0000256" key="3">
    <source>
        <dbReference type="SAM" id="Phobius"/>
    </source>
</evidence>
<dbReference type="PANTHER" id="PTHR30576:SF20">
    <property type="entry name" value="QUINOVOSAMINEPHOSPHOTRANSFERAE-RELATED"/>
    <property type="match status" value="1"/>
</dbReference>
<feature type="transmembrane region" description="Helical" evidence="3">
    <location>
        <begin position="12"/>
        <end position="32"/>
    </location>
</feature>
<dbReference type="GO" id="GO:0016780">
    <property type="term" value="F:phosphotransferase activity, for other substituted phosphate groups"/>
    <property type="evidence" value="ECO:0007669"/>
    <property type="project" value="TreeGrafter"/>
</dbReference>
<dbReference type="OrthoDB" id="9808602at2"/>
<dbReference type="STRING" id="282197.SAMN04488517_101457"/>
<accession>A0A0M6XQP8</accession>
<keyword evidence="3" id="KW-1133">Transmembrane helix</keyword>
<keyword evidence="6" id="KW-1185">Reference proteome</keyword>
<evidence type="ECO:0000313" key="5">
    <source>
        <dbReference type="EMBL" id="CTQ32523.1"/>
    </source>
</evidence>
<name>A0A0M6XQP8_9RHOB</name>
<evidence type="ECO:0000259" key="4">
    <source>
        <dbReference type="Pfam" id="PF02397"/>
    </source>
</evidence>
<evidence type="ECO:0000313" key="6">
    <source>
        <dbReference type="Proteomes" id="UP000048908"/>
    </source>
</evidence>
<reference evidence="5 6" key="1">
    <citation type="submission" date="2015-07" db="EMBL/GenBank/DDBJ databases">
        <authorList>
            <person name="Noorani M."/>
        </authorList>
    </citation>
    <scope>NUCLEOTIDE SEQUENCE [LARGE SCALE GENOMIC DNA]</scope>
    <source>
        <strain evidence="5 6">CECT 5088</strain>
    </source>
</reference>
<dbReference type="AlphaFoldDB" id="A0A0M6XQP8"/>
<gene>
    <name evidence="5" type="primary">epsL</name>
    <name evidence="5" type="ORF">JAN5088_01294</name>
</gene>
<dbReference type="Pfam" id="PF02397">
    <property type="entry name" value="Bac_transf"/>
    <property type="match status" value="1"/>
</dbReference>
<evidence type="ECO:0000256" key="1">
    <source>
        <dbReference type="ARBA" id="ARBA00006464"/>
    </source>
</evidence>